<sequence>MRRFTAHAIAGLAVFAAWGSPASATECKDPAKALGVSRIVEIDTANGPMFGAVTKRDTEERFLADDEVVLTFDDGPVPWVTGPILDTLDAFCTKATFFPVGRMAISRPALVKDILARGHTLGGHTWSHPNNLRRLSRDKAVDQIERGFAAVALAAGTDIAPFFRFPGLNDSDELLDYLQGRNIASFTVDVISNDSFISSPKAIAERTLRLTTAQRGGILLFHDLKRPTARALPAILAGLKARGFKVVHLVPKAPATPLATLDAELQPILAKAKPSALVPIYGSPAQARTREGDRPRVTTLAPEPRARSREAQAAAGAAKTAGAP</sequence>
<evidence type="ECO:0000313" key="10">
    <source>
        <dbReference type="EMBL" id="AHB48601.1"/>
    </source>
</evidence>
<dbReference type="EMBL" id="CP006912">
    <property type="protein sequence ID" value="AHB48601.1"/>
    <property type="molecule type" value="Genomic_DNA"/>
</dbReference>
<proteinExistence type="inferred from homology"/>
<evidence type="ECO:0000256" key="3">
    <source>
        <dbReference type="ARBA" id="ARBA00020071"/>
    </source>
</evidence>
<dbReference type="InterPro" id="IPR011330">
    <property type="entry name" value="Glyco_hydro/deAcase_b/a-brl"/>
</dbReference>
<dbReference type="InterPro" id="IPR002509">
    <property type="entry name" value="NODB_dom"/>
</dbReference>
<dbReference type="Proteomes" id="UP000018542">
    <property type="component" value="Chromosome"/>
</dbReference>
<comment type="function">
    <text evidence="1">Is involved in generating a small heat-stable compound (Nod), an acylated oligomer of N-acetylglucosamine, that stimulates mitosis in various plant protoplasts.</text>
</comment>
<dbReference type="SUPFAM" id="SSF88713">
    <property type="entry name" value="Glycoside hydrolase/deacetylase"/>
    <property type="match status" value="1"/>
</dbReference>
<dbReference type="Pfam" id="PF01522">
    <property type="entry name" value="Polysacc_deac_1"/>
    <property type="match status" value="1"/>
</dbReference>
<evidence type="ECO:0000256" key="8">
    <source>
        <dbReference type="SAM" id="SignalP"/>
    </source>
</evidence>
<evidence type="ECO:0000259" key="9">
    <source>
        <dbReference type="PROSITE" id="PS51677"/>
    </source>
</evidence>
<feature type="signal peptide" evidence="8">
    <location>
        <begin position="1"/>
        <end position="24"/>
    </location>
</feature>
<reference evidence="10 11" key="1">
    <citation type="journal article" date="2014" name="Genome Announc.">
        <title>Complete Genome Sequence of Hyphomicrobium nitrativorans Strain NL23, a Denitrifying Bacterium Isolated from Biofilm of a Methanol-Fed Denitrification System Treating Seawater at the Montreal Biodome.</title>
        <authorList>
            <person name="Martineau C."/>
            <person name="Villeneuve C."/>
            <person name="Mauffrey F."/>
            <person name="Villemur R."/>
        </authorList>
    </citation>
    <scope>NUCLEOTIDE SEQUENCE [LARGE SCALE GENOMIC DNA]</scope>
    <source>
        <strain evidence="10">NL23</strain>
    </source>
</reference>
<keyword evidence="4" id="KW-0479">Metal-binding</keyword>
<dbReference type="InterPro" id="IPR050248">
    <property type="entry name" value="Polysacc_deacetylase_ArnD"/>
</dbReference>
<accession>V5SCI2</accession>
<comment type="similarity">
    <text evidence="2">Belongs to the polysaccharide deacetylase family.</text>
</comment>
<dbReference type="KEGG" id="hni:W911_09695"/>
<dbReference type="GO" id="GO:0016810">
    <property type="term" value="F:hydrolase activity, acting on carbon-nitrogen (but not peptide) bonds"/>
    <property type="evidence" value="ECO:0007669"/>
    <property type="project" value="InterPro"/>
</dbReference>
<feature type="chain" id="PRO_5004740518" description="Chitooligosaccharide deacetylase" evidence="8">
    <location>
        <begin position="25"/>
        <end position="324"/>
    </location>
</feature>
<name>V5SCI2_9HYPH</name>
<feature type="domain" description="NodB homology" evidence="9">
    <location>
        <begin position="66"/>
        <end position="247"/>
    </location>
</feature>
<protein>
    <recommendedName>
        <fullName evidence="3">Chitooligosaccharide deacetylase</fullName>
    </recommendedName>
    <alternativeName>
        <fullName evidence="6">Nodulation protein B</fullName>
    </alternativeName>
</protein>
<dbReference type="OrthoDB" id="276604at2"/>
<feature type="region of interest" description="Disordered" evidence="7">
    <location>
        <begin position="283"/>
        <end position="324"/>
    </location>
</feature>
<dbReference type="HOGENOM" id="CLU_021264_8_1_5"/>
<dbReference type="PROSITE" id="PS51677">
    <property type="entry name" value="NODB"/>
    <property type="match status" value="1"/>
</dbReference>
<evidence type="ECO:0000256" key="2">
    <source>
        <dbReference type="ARBA" id="ARBA00010973"/>
    </source>
</evidence>
<dbReference type="Gene3D" id="3.20.20.370">
    <property type="entry name" value="Glycoside hydrolase/deacetylase"/>
    <property type="match status" value="1"/>
</dbReference>
<dbReference type="PATRIC" id="fig|1029756.8.peg.2017"/>
<dbReference type="GO" id="GO:0046872">
    <property type="term" value="F:metal ion binding"/>
    <property type="evidence" value="ECO:0007669"/>
    <property type="project" value="UniProtKB-KW"/>
</dbReference>
<dbReference type="PANTHER" id="PTHR10587:SF133">
    <property type="entry name" value="CHITIN DEACETYLASE 1-RELATED"/>
    <property type="match status" value="1"/>
</dbReference>
<keyword evidence="5" id="KW-0378">Hydrolase</keyword>
<dbReference type="RefSeq" id="WP_023787301.1">
    <property type="nucleotide sequence ID" value="NC_022997.1"/>
</dbReference>
<dbReference type="AlphaFoldDB" id="V5SCI2"/>
<evidence type="ECO:0000256" key="7">
    <source>
        <dbReference type="SAM" id="MobiDB-lite"/>
    </source>
</evidence>
<keyword evidence="8" id="KW-0732">Signal</keyword>
<feature type="compositionally biased region" description="Low complexity" evidence="7">
    <location>
        <begin position="311"/>
        <end position="324"/>
    </location>
</feature>
<organism evidence="10 11">
    <name type="scientific">Hyphomicrobium nitrativorans NL23</name>
    <dbReference type="NCBI Taxonomy" id="1029756"/>
    <lineage>
        <taxon>Bacteria</taxon>
        <taxon>Pseudomonadati</taxon>
        <taxon>Pseudomonadota</taxon>
        <taxon>Alphaproteobacteria</taxon>
        <taxon>Hyphomicrobiales</taxon>
        <taxon>Hyphomicrobiaceae</taxon>
        <taxon>Hyphomicrobium</taxon>
    </lineage>
</organism>
<evidence type="ECO:0000313" key="11">
    <source>
        <dbReference type="Proteomes" id="UP000018542"/>
    </source>
</evidence>
<dbReference type="PANTHER" id="PTHR10587">
    <property type="entry name" value="GLYCOSYL TRANSFERASE-RELATED"/>
    <property type="match status" value="1"/>
</dbReference>
<keyword evidence="11" id="KW-1185">Reference proteome</keyword>
<evidence type="ECO:0000256" key="1">
    <source>
        <dbReference type="ARBA" id="ARBA00003236"/>
    </source>
</evidence>
<evidence type="ECO:0000256" key="6">
    <source>
        <dbReference type="ARBA" id="ARBA00032976"/>
    </source>
</evidence>
<gene>
    <name evidence="10" type="ORF">W911_09695</name>
</gene>
<dbReference type="STRING" id="1029756.W911_09695"/>
<dbReference type="GO" id="GO:0016020">
    <property type="term" value="C:membrane"/>
    <property type="evidence" value="ECO:0007669"/>
    <property type="project" value="TreeGrafter"/>
</dbReference>
<evidence type="ECO:0000256" key="4">
    <source>
        <dbReference type="ARBA" id="ARBA00022723"/>
    </source>
</evidence>
<dbReference type="CDD" id="cd10917">
    <property type="entry name" value="CE4_NodB_like_6s_7s"/>
    <property type="match status" value="1"/>
</dbReference>
<dbReference type="GO" id="GO:0005975">
    <property type="term" value="P:carbohydrate metabolic process"/>
    <property type="evidence" value="ECO:0007669"/>
    <property type="project" value="InterPro"/>
</dbReference>
<evidence type="ECO:0000256" key="5">
    <source>
        <dbReference type="ARBA" id="ARBA00022801"/>
    </source>
</evidence>